<dbReference type="Proteomes" id="UP000249447">
    <property type="component" value="Chromosome"/>
</dbReference>
<dbReference type="AlphaFoldDB" id="A0A2U9T820"/>
<evidence type="ECO:0000313" key="3">
    <source>
        <dbReference type="Proteomes" id="UP000249447"/>
    </source>
</evidence>
<evidence type="ECO:0008006" key="4">
    <source>
        <dbReference type="Google" id="ProtNLM"/>
    </source>
</evidence>
<sequence>MNVGRLAGRALLPCVLAVSALLAPAKGRAAPPPAAAAVEIDRLISALADSGCEFQRNGRWYDAGRAQSHLRRKLDWLVERDMVASAEQFIERAATRSSVSGRAYQVRCPDRPAEPSATWLRRALEGIREPTPPSR</sequence>
<gene>
    <name evidence="2" type="ORF">C9I47_1392</name>
</gene>
<evidence type="ECO:0000313" key="2">
    <source>
        <dbReference type="EMBL" id="AWV07094.1"/>
    </source>
</evidence>
<name>A0A2U9T820_9GAMM</name>
<protein>
    <recommendedName>
        <fullName evidence="4">DUF5329 domain-containing protein</fullName>
    </recommendedName>
</protein>
<evidence type="ECO:0000256" key="1">
    <source>
        <dbReference type="SAM" id="SignalP"/>
    </source>
</evidence>
<keyword evidence="1" id="KW-0732">Signal</keyword>
<dbReference type="KEGG" id="lmb:C9I47_1392"/>
<feature type="signal peptide" evidence="1">
    <location>
        <begin position="1"/>
        <end position="29"/>
    </location>
</feature>
<dbReference type="Pfam" id="PF17263">
    <property type="entry name" value="DUF5329"/>
    <property type="match status" value="1"/>
</dbReference>
<proteinExistence type="predicted"/>
<dbReference type="InterPro" id="IPR035242">
    <property type="entry name" value="DUF5329"/>
</dbReference>
<accession>A0A2U9T820</accession>
<dbReference type="EMBL" id="CP029843">
    <property type="protein sequence ID" value="AWV07094.1"/>
    <property type="molecule type" value="Genomic_DNA"/>
</dbReference>
<keyword evidence="3" id="KW-1185">Reference proteome</keyword>
<feature type="chain" id="PRO_5015886063" description="DUF5329 domain-containing protein" evidence="1">
    <location>
        <begin position="30"/>
        <end position="135"/>
    </location>
</feature>
<dbReference type="RefSeq" id="WP_190238630.1">
    <property type="nucleotide sequence ID" value="NZ_CP029843.1"/>
</dbReference>
<organism evidence="2 3">
    <name type="scientific">Marilutibacter maris</name>
    <dbReference type="NCBI Taxonomy" id="1605891"/>
    <lineage>
        <taxon>Bacteria</taxon>
        <taxon>Pseudomonadati</taxon>
        <taxon>Pseudomonadota</taxon>
        <taxon>Gammaproteobacteria</taxon>
        <taxon>Lysobacterales</taxon>
        <taxon>Lysobacteraceae</taxon>
        <taxon>Marilutibacter</taxon>
    </lineage>
</organism>
<reference evidence="2 3" key="1">
    <citation type="submission" date="2018-05" db="EMBL/GenBank/DDBJ databases">
        <title>The complete genome of Lysobacter maris HZ9B, a marine bacterium antagonistic against terrestrial plant pathogens.</title>
        <authorList>
            <person name="Zhang X.-Q."/>
        </authorList>
    </citation>
    <scope>NUCLEOTIDE SEQUENCE [LARGE SCALE GENOMIC DNA]</scope>
    <source>
        <strain evidence="2 3">HZ9B</strain>
    </source>
</reference>